<dbReference type="Proteomes" id="UP000813462">
    <property type="component" value="Unassembled WGS sequence"/>
</dbReference>
<evidence type="ECO:0000256" key="2">
    <source>
        <dbReference type="ARBA" id="ARBA00010617"/>
    </source>
</evidence>
<evidence type="ECO:0000256" key="12">
    <source>
        <dbReference type="RuleBase" id="RU000461"/>
    </source>
</evidence>
<dbReference type="Pfam" id="PF00067">
    <property type="entry name" value="p450"/>
    <property type="match status" value="1"/>
</dbReference>
<keyword evidence="8 11" id="KW-0408">Iron</keyword>
<evidence type="ECO:0000256" key="7">
    <source>
        <dbReference type="ARBA" id="ARBA00023002"/>
    </source>
</evidence>
<evidence type="ECO:0000256" key="6">
    <source>
        <dbReference type="ARBA" id="ARBA00022989"/>
    </source>
</evidence>
<dbReference type="InterPro" id="IPR001128">
    <property type="entry name" value="Cyt_P450"/>
</dbReference>
<dbReference type="FunFam" id="1.10.630.10:FF:000026">
    <property type="entry name" value="Cytochrome P450 82C4"/>
    <property type="match status" value="1"/>
</dbReference>
<organism evidence="13 14">
    <name type="scientific">Ziziphus jujuba var. spinosa</name>
    <dbReference type="NCBI Taxonomy" id="714518"/>
    <lineage>
        <taxon>Eukaryota</taxon>
        <taxon>Viridiplantae</taxon>
        <taxon>Streptophyta</taxon>
        <taxon>Embryophyta</taxon>
        <taxon>Tracheophyta</taxon>
        <taxon>Spermatophyta</taxon>
        <taxon>Magnoliopsida</taxon>
        <taxon>eudicotyledons</taxon>
        <taxon>Gunneridae</taxon>
        <taxon>Pentapetalae</taxon>
        <taxon>rosids</taxon>
        <taxon>fabids</taxon>
        <taxon>Rosales</taxon>
        <taxon>Rhamnaceae</taxon>
        <taxon>Paliureae</taxon>
        <taxon>Ziziphus</taxon>
    </lineage>
</organism>
<dbReference type="GO" id="GO:0004497">
    <property type="term" value="F:monooxygenase activity"/>
    <property type="evidence" value="ECO:0007669"/>
    <property type="project" value="UniProtKB-KW"/>
</dbReference>
<keyword evidence="9 12" id="KW-0503">Monooxygenase</keyword>
<dbReference type="AlphaFoldDB" id="A0A978URU5"/>
<dbReference type="SMR" id="A0A978URU5"/>
<sequence length="529" mass="60001">MEMSSHLQAIGSLFAFLLLYKIWISIRSHHDKSKENKLPEPKGWWPLIGHLHLLRGDVPAFRTLAAIADKNGPIFRIQLGTKQAIVVSSWETVKECFSPANDKVFLTRPASAASRYLGYGNAFFGLTTDVKYWRHIRRIANVQVLSNRRLQLLKDARASEVEACIKHLHSVCCESNNVVDIGRWFSTVVLNIIVRMVASKRYSNDEKDEESKRFIQAIHEFMHLSGVLVVSDVIPGIEWLDLLGHIASMKCIAKELDEIISSWLEEHLQNRKDEGRDFLDEMVSSMADDDASIYGYKTQNVIKATALCCSTASATNCVMQNLIIASTDSTYLTLVWALSLLLNHIQVLKTVQEELDIHVGKERWVEEADLKNLVYLQAIVKETLRLYPPGPLSVPHESMEDCYVSGYHIPKGTRLLVNIWKLHRDPRVWKSDNPEEFKPERFLSVHADLDVRGQKNFEYIPFGSGRRSCPGISSAMQMVPLILGRLLQGFNIHTPMNEPVDMTEGQGLTMAKAKPLLVMLNPRLSNVLY</sequence>
<evidence type="ECO:0000313" key="14">
    <source>
        <dbReference type="Proteomes" id="UP000813462"/>
    </source>
</evidence>
<name>A0A978URU5_ZIZJJ</name>
<dbReference type="Gene3D" id="1.10.630.10">
    <property type="entry name" value="Cytochrome P450"/>
    <property type="match status" value="1"/>
</dbReference>
<evidence type="ECO:0000313" key="13">
    <source>
        <dbReference type="EMBL" id="KAH7517595.1"/>
    </source>
</evidence>
<dbReference type="OrthoDB" id="1193218at2759"/>
<comment type="subcellular location">
    <subcellularLocation>
        <location evidence="1">Membrane</location>
        <topology evidence="1">Single-pass membrane protein</topology>
    </subcellularLocation>
</comment>
<dbReference type="GO" id="GO:0020037">
    <property type="term" value="F:heme binding"/>
    <property type="evidence" value="ECO:0007669"/>
    <property type="project" value="InterPro"/>
</dbReference>
<dbReference type="EMBL" id="JAEACU010000009">
    <property type="protein sequence ID" value="KAH7517595.1"/>
    <property type="molecule type" value="Genomic_DNA"/>
</dbReference>
<evidence type="ECO:0000256" key="9">
    <source>
        <dbReference type="ARBA" id="ARBA00023033"/>
    </source>
</evidence>
<dbReference type="InterPro" id="IPR050651">
    <property type="entry name" value="Plant_Cytochrome_P450_Monoox"/>
</dbReference>
<keyword evidence="7 12" id="KW-0560">Oxidoreductase</keyword>
<evidence type="ECO:0000256" key="10">
    <source>
        <dbReference type="ARBA" id="ARBA00023136"/>
    </source>
</evidence>
<dbReference type="InterPro" id="IPR017972">
    <property type="entry name" value="Cyt_P450_CS"/>
</dbReference>
<dbReference type="GO" id="GO:0016705">
    <property type="term" value="F:oxidoreductase activity, acting on paired donors, with incorporation or reduction of molecular oxygen"/>
    <property type="evidence" value="ECO:0007669"/>
    <property type="project" value="InterPro"/>
</dbReference>
<dbReference type="PANTHER" id="PTHR47947:SF1">
    <property type="entry name" value="CYTOCHROME P450 82E3"/>
    <property type="match status" value="1"/>
</dbReference>
<comment type="similarity">
    <text evidence="2 12">Belongs to the cytochrome P450 family.</text>
</comment>
<keyword evidence="6" id="KW-1133">Transmembrane helix</keyword>
<feature type="binding site" description="axial binding residue" evidence="11">
    <location>
        <position position="469"/>
    </location>
    <ligand>
        <name>heme</name>
        <dbReference type="ChEBI" id="CHEBI:30413"/>
    </ligand>
    <ligandPart>
        <name>Fe</name>
        <dbReference type="ChEBI" id="CHEBI:18248"/>
    </ligandPart>
</feature>
<dbReference type="SUPFAM" id="SSF48264">
    <property type="entry name" value="Cytochrome P450"/>
    <property type="match status" value="1"/>
</dbReference>
<evidence type="ECO:0008006" key="15">
    <source>
        <dbReference type="Google" id="ProtNLM"/>
    </source>
</evidence>
<comment type="caution">
    <text evidence="13">The sequence shown here is derived from an EMBL/GenBank/DDBJ whole genome shotgun (WGS) entry which is preliminary data.</text>
</comment>
<evidence type="ECO:0000256" key="11">
    <source>
        <dbReference type="PIRSR" id="PIRSR602401-1"/>
    </source>
</evidence>
<dbReference type="PRINTS" id="PR00463">
    <property type="entry name" value="EP450I"/>
</dbReference>
<keyword evidence="4" id="KW-0812">Transmembrane</keyword>
<evidence type="ECO:0000256" key="4">
    <source>
        <dbReference type="ARBA" id="ARBA00022692"/>
    </source>
</evidence>
<accession>A0A978URU5</accession>
<keyword evidence="10" id="KW-0472">Membrane</keyword>
<evidence type="ECO:0000256" key="8">
    <source>
        <dbReference type="ARBA" id="ARBA00023004"/>
    </source>
</evidence>
<dbReference type="GO" id="GO:0016020">
    <property type="term" value="C:membrane"/>
    <property type="evidence" value="ECO:0007669"/>
    <property type="project" value="UniProtKB-SubCell"/>
</dbReference>
<dbReference type="PANTHER" id="PTHR47947">
    <property type="entry name" value="CYTOCHROME P450 82C3-RELATED"/>
    <property type="match status" value="1"/>
</dbReference>
<dbReference type="PROSITE" id="PS00086">
    <property type="entry name" value="CYTOCHROME_P450"/>
    <property type="match status" value="1"/>
</dbReference>
<keyword evidence="5 11" id="KW-0479">Metal-binding</keyword>
<comment type="cofactor">
    <cofactor evidence="11">
        <name>heme</name>
        <dbReference type="ChEBI" id="CHEBI:30413"/>
    </cofactor>
</comment>
<dbReference type="InterPro" id="IPR036396">
    <property type="entry name" value="Cyt_P450_sf"/>
</dbReference>
<gene>
    <name evidence="13" type="ORF">FEM48_Zijuj09G0081600</name>
</gene>
<dbReference type="InterPro" id="IPR002401">
    <property type="entry name" value="Cyt_P450_E_grp-I"/>
</dbReference>
<evidence type="ECO:0000256" key="5">
    <source>
        <dbReference type="ARBA" id="ARBA00022723"/>
    </source>
</evidence>
<protein>
    <recommendedName>
        <fullName evidence="15">Cytochrome P450 82C4-like</fullName>
    </recommendedName>
</protein>
<evidence type="ECO:0000256" key="1">
    <source>
        <dbReference type="ARBA" id="ARBA00004167"/>
    </source>
</evidence>
<dbReference type="GO" id="GO:0005506">
    <property type="term" value="F:iron ion binding"/>
    <property type="evidence" value="ECO:0007669"/>
    <property type="project" value="InterPro"/>
</dbReference>
<dbReference type="PRINTS" id="PR00385">
    <property type="entry name" value="P450"/>
</dbReference>
<keyword evidence="3 11" id="KW-0349">Heme</keyword>
<reference evidence="13" key="1">
    <citation type="journal article" date="2021" name="Front. Plant Sci.">
        <title>Chromosome-Scale Genome Assembly for Chinese Sour Jujube and Insights Into Its Genome Evolution and Domestication Signature.</title>
        <authorList>
            <person name="Shen L.-Y."/>
            <person name="Luo H."/>
            <person name="Wang X.-L."/>
            <person name="Wang X.-M."/>
            <person name="Qiu X.-J."/>
            <person name="Liu H."/>
            <person name="Zhou S.-S."/>
            <person name="Jia K.-H."/>
            <person name="Nie S."/>
            <person name="Bao Y.-T."/>
            <person name="Zhang R.-G."/>
            <person name="Yun Q.-Z."/>
            <person name="Chai Y.-H."/>
            <person name="Lu J.-Y."/>
            <person name="Li Y."/>
            <person name="Zhao S.-W."/>
            <person name="Mao J.-F."/>
            <person name="Jia S.-G."/>
            <person name="Mao Y.-M."/>
        </authorList>
    </citation>
    <scope>NUCLEOTIDE SEQUENCE</scope>
    <source>
        <strain evidence="13">AT0</strain>
        <tissue evidence="13">Leaf</tissue>
    </source>
</reference>
<evidence type="ECO:0000256" key="3">
    <source>
        <dbReference type="ARBA" id="ARBA00022617"/>
    </source>
</evidence>
<proteinExistence type="inferred from homology"/>